<accession>A0A7I8X076</accession>
<gene>
    <name evidence="2" type="ORF">BXYJ_LOCUS14299</name>
</gene>
<proteinExistence type="predicted"/>
<reference evidence="2" key="1">
    <citation type="submission" date="2020-09" db="EMBL/GenBank/DDBJ databases">
        <authorList>
            <person name="Kikuchi T."/>
        </authorList>
    </citation>
    <scope>NUCLEOTIDE SEQUENCE</scope>
    <source>
        <strain evidence="2">Ka4C1</strain>
    </source>
</reference>
<dbReference type="EMBL" id="CAJFCV020000006">
    <property type="protein sequence ID" value="CAG9129848.1"/>
    <property type="molecule type" value="Genomic_DNA"/>
</dbReference>
<keyword evidence="3" id="KW-1185">Reference proteome</keyword>
<dbReference type="EMBL" id="CAJFDI010000006">
    <property type="protein sequence ID" value="CAD5234208.1"/>
    <property type="molecule type" value="Genomic_DNA"/>
</dbReference>
<organism evidence="2 3">
    <name type="scientific">Bursaphelenchus xylophilus</name>
    <name type="common">Pinewood nematode worm</name>
    <name type="synonym">Aphelenchoides xylophilus</name>
    <dbReference type="NCBI Taxonomy" id="6326"/>
    <lineage>
        <taxon>Eukaryota</taxon>
        <taxon>Metazoa</taxon>
        <taxon>Ecdysozoa</taxon>
        <taxon>Nematoda</taxon>
        <taxon>Chromadorea</taxon>
        <taxon>Rhabditida</taxon>
        <taxon>Tylenchina</taxon>
        <taxon>Tylenchomorpha</taxon>
        <taxon>Aphelenchoidea</taxon>
        <taxon>Aphelenchoididae</taxon>
        <taxon>Bursaphelenchus</taxon>
    </lineage>
</organism>
<feature type="chain" id="PRO_5036204463" evidence="1">
    <location>
        <begin position="24"/>
        <end position="122"/>
    </location>
</feature>
<dbReference type="AlphaFoldDB" id="A0A7I8X076"/>
<keyword evidence="1" id="KW-0732">Signal</keyword>
<protein>
    <submittedName>
        <fullName evidence="2">(pine wood nematode) hypothetical protein</fullName>
    </submittedName>
</protein>
<evidence type="ECO:0000313" key="2">
    <source>
        <dbReference type="EMBL" id="CAD5234208.1"/>
    </source>
</evidence>
<dbReference type="Proteomes" id="UP000582659">
    <property type="component" value="Unassembled WGS sequence"/>
</dbReference>
<evidence type="ECO:0000313" key="3">
    <source>
        <dbReference type="Proteomes" id="UP000659654"/>
    </source>
</evidence>
<name>A0A7I8X076_BURXY</name>
<feature type="signal peptide" evidence="1">
    <location>
        <begin position="1"/>
        <end position="23"/>
    </location>
</feature>
<dbReference type="Proteomes" id="UP000659654">
    <property type="component" value="Unassembled WGS sequence"/>
</dbReference>
<sequence length="122" mass="13775">MCSRFSWALLIVGMALAIHLASGVPSPKAKSDKQKLFRVARVSPMGSFPYSLAYMRMMRPAPSSIRPLASYQWLHKAEADNELAELIDSIDGQAIGDRERRSTGPVYKRYACRFKFCRIFDA</sequence>
<comment type="caution">
    <text evidence="2">The sequence shown here is derived from an EMBL/GenBank/DDBJ whole genome shotgun (WGS) entry which is preliminary data.</text>
</comment>
<evidence type="ECO:0000256" key="1">
    <source>
        <dbReference type="SAM" id="SignalP"/>
    </source>
</evidence>
<dbReference type="OrthoDB" id="5849065at2759"/>